<keyword evidence="2" id="KW-1185">Reference proteome</keyword>
<evidence type="ECO:0000313" key="1">
    <source>
        <dbReference type="EMBL" id="QGQ95846.1"/>
    </source>
</evidence>
<dbReference type="Proteomes" id="UP000426246">
    <property type="component" value="Chromosome"/>
</dbReference>
<protein>
    <submittedName>
        <fullName evidence="1">DUF1492 domain-containing protein</fullName>
    </submittedName>
</protein>
<accession>A0A6B8RKA3</accession>
<evidence type="ECO:0000313" key="2">
    <source>
        <dbReference type="Proteomes" id="UP000426246"/>
    </source>
</evidence>
<dbReference type="OrthoDB" id="2655247at2"/>
<sequence length="213" mass="24972">MEITRMNYEQLVIEQLREYKLISGRIKILEKTPIGYGMYLDSDNKDDKLQDLHRKLKGMPSHMYLNKSEQELESIAFAYLENYPLGTKAQMNEVKSIQVWDSEDRKQLKKLQSKIAKVIDARNGQTYGIKGVEQRISELQDLQRKIEQMDLALDTVEWIKPLHGKLLRMRYIDKAPVDDIAYELSISRKTYDRWRPVAIEEYAMLSGIAELCP</sequence>
<dbReference type="Pfam" id="PF07374">
    <property type="entry name" value="DUF1492"/>
    <property type="match status" value="1"/>
</dbReference>
<organism evidence="1 2">
    <name type="scientific">Paenibacillus psychroresistens</name>
    <dbReference type="NCBI Taxonomy" id="1778678"/>
    <lineage>
        <taxon>Bacteria</taxon>
        <taxon>Bacillati</taxon>
        <taxon>Bacillota</taxon>
        <taxon>Bacilli</taxon>
        <taxon>Bacillales</taxon>
        <taxon>Paenibacillaceae</taxon>
        <taxon>Paenibacillus</taxon>
    </lineage>
</organism>
<dbReference type="InterPro" id="IPR010861">
    <property type="entry name" value="DUF1492"/>
</dbReference>
<dbReference type="EMBL" id="CP034235">
    <property type="protein sequence ID" value="QGQ95846.1"/>
    <property type="molecule type" value="Genomic_DNA"/>
</dbReference>
<reference evidence="2" key="1">
    <citation type="submission" date="2018-11" db="EMBL/GenBank/DDBJ databases">
        <title>Complete genome sequence of Paenibacillus sp. ML311-T8.</title>
        <authorList>
            <person name="Nam Y.-D."/>
            <person name="Kang J."/>
            <person name="Chung W.-H."/>
            <person name="Park Y.S."/>
        </authorList>
    </citation>
    <scope>NUCLEOTIDE SEQUENCE [LARGE SCALE GENOMIC DNA]</scope>
    <source>
        <strain evidence="2">ML311-T8</strain>
    </source>
</reference>
<dbReference type="AlphaFoldDB" id="A0A6B8RKA3"/>
<dbReference type="RefSeq" id="WP_155700881.1">
    <property type="nucleotide sequence ID" value="NZ_CP034235.1"/>
</dbReference>
<name>A0A6B8RKA3_9BACL</name>
<dbReference type="KEGG" id="ppsc:EHS13_13645"/>
<proteinExistence type="predicted"/>
<gene>
    <name evidence="1" type="ORF">EHS13_13645</name>
</gene>